<comment type="cofactor">
    <cofactor evidence="1 12 13 14">
        <name>pyridoxal 5'-phosphate</name>
        <dbReference type="ChEBI" id="CHEBI:597326"/>
    </cofactor>
</comment>
<organism evidence="17 18">
    <name type="scientific">Thermosulfuriphilus ammonigenes</name>
    <dbReference type="NCBI Taxonomy" id="1936021"/>
    <lineage>
        <taxon>Bacteria</taxon>
        <taxon>Pseudomonadati</taxon>
        <taxon>Thermodesulfobacteriota</taxon>
        <taxon>Thermodesulfobacteria</taxon>
        <taxon>Thermodesulfobacteriales</taxon>
        <taxon>Thermodesulfobacteriaceae</taxon>
        <taxon>Thermosulfuriphilus</taxon>
    </lineage>
</organism>
<dbReference type="PANTHER" id="PTHR43727:SF2">
    <property type="entry name" value="GROUP IV DECARBOXYLASE"/>
    <property type="match status" value="1"/>
</dbReference>
<feature type="binding site" evidence="12">
    <location>
        <position position="371"/>
    </location>
    <ligand>
        <name>substrate</name>
    </ligand>
</feature>
<dbReference type="HAMAP" id="MF_02120">
    <property type="entry name" value="LysA"/>
    <property type="match status" value="1"/>
</dbReference>
<feature type="domain" description="Orn/DAP/Arg decarboxylase 2 N-terminal" evidence="16">
    <location>
        <begin position="35"/>
        <end position="279"/>
    </location>
</feature>
<evidence type="ECO:0000256" key="3">
    <source>
        <dbReference type="ARBA" id="ARBA00022793"/>
    </source>
</evidence>
<feature type="binding site" evidence="12">
    <location>
        <position position="276"/>
    </location>
    <ligand>
        <name>substrate</name>
    </ligand>
</feature>
<feature type="binding site" evidence="12">
    <location>
        <position position="239"/>
    </location>
    <ligand>
        <name>pyridoxal 5'-phosphate</name>
        <dbReference type="ChEBI" id="CHEBI:597326"/>
    </ligand>
</feature>
<dbReference type="Pfam" id="PF00278">
    <property type="entry name" value="Orn_DAP_Arg_deC"/>
    <property type="match status" value="1"/>
</dbReference>
<dbReference type="PRINTS" id="PR01179">
    <property type="entry name" value="ODADCRBXLASE"/>
</dbReference>
<evidence type="ECO:0000256" key="11">
    <source>
        <dbReference type="ARBA" id="ARBA00074972"/>
    </source>
</evidence>
<dbReference type="PROSITE" id="PS00879">
    <property type="entry name" value="ODR_DC_2_2"/>
    <property type="match status" value="1"/>
</dbReference>
<keyword evidence="5 12" id="KW-0457">Lysine biosynthesis</keyword>
<keyword evidence="4 12" id="KW-0663">Pyridoxal phosphate</keyword>
<feature type="binding site" evidence="12">
    <location>
        <begin position="273"/>
        <end position="276"/>
    </location>
    <ligand>
        <name>pyridoxal 5'-phosphate</name>
        <dbReference type="ChEBI" id="CHEBI:597326"/>
    </ligand>
</feature>
<feature type="binding site" evidence="12">
    <location>
        <position position="371"/>
    </location>
    <ligand>
        <name>pyridoxal 5'-phosphate</name>
        <dbReference type="ChEBI" id="CHEBI:597326"/>
    </ligand>
</feature>
<dbReference type="InterPro" id="IPR022644">
    <property type="entry name" value="De-COase2_N"/>
</dbReference>
<gene>
    <name evidence="12 17" type="primary">lysA</name>
    <name evidence="17" type="ORF">G4V39_05005</name>
</gene>
<comment type="subunit">
    <text evidence="12">Homodimer.</text>
</comment>
<comment type="function">
    <text evidence="12">Specifically catalyzes the decarboxylation of meso-diaminopimelate (meso-DAP) to L-lysine.</text>
</comment>
<dbReference type="PRINTS" id="PR01181">
    <property type="entry name" value="DAPDCRBXLASE"/>
</dbReference>
<evidence type="ECO:0000256" key="5">
    <source>
        <dbReference type="ARBA" id="ARBA00023154"/>
    </source>
</evidence>
<evidence type="ECO:0000256" key="10">
    <source>
        <dbReference type="ARBA" id="ARBA00066427"/>
    </source>
</evidence>
<feature type="modified residue" description="N6-(pyridoxal phosphate)lysine" evidence="12 13">
    <location>
        <position position="60"/>
    </location>
</feature>
<evidence type="ECO:0000256" key="13">
    <source>
        <dbReference type="PIRSR" id="PIRSR600183-50"/>
    </source>
</evidence>
<evidence type="ECO:0000259" key="15">
    <source>
        <dbReference type="Pfam" id="PF00278"/>
    </source>
</evidence>
<dbReference type="InterPro" id="IPR022657">
    <property type="entry name" value="De-COase2_CS"/>
</dbReference>
<evidence type="ECO:0000256" key="6">
    <source>
        <dbReference type="ARBA" id="ARBA00023239"/>
    </source>
</evidence>
<dbReference type="RefSeq" id="WP_166031886.1">
    <property type="nucleotide sequence ID" value="NZ_CP048877.1"/>
</dbReference>
<dbReference type="Gene3D" id="3.20.20.10">
    <property type="entry name" value="Alanine racemase"/>
    <property type="match status" value="1"/>
</dbReference>
<evidence type="ECO:0000259" key="16">
    <source>
        <dbReference type="Pfam" id="PF02784"/>
    </source>
</evidence>
<dbReference type="InterPro" id="IPR009006">
    <property type="entry name" value="Ala_racemase/Decarboxylase_C"/>
</dbReference>
<sequence>MHHFWYPRKELYCENVPVGEIIEKFGTPCYIYSLATLERHYQAFDQAFSSVGHLVCYSVKANSNLAILAALARLGAGADIVSGGELYRAIKAGIPASRIVFSGVGKTEAEIEAALKSDILMFNVESLQELELIGQMASRMGKEARVALRINPDVDPQTHPYISTGLRKNKFGLPLDQALEGYRLAREMPGLSPVGVDCHIGSQITELSPFLDALKRVKEFISQLEEEGIKIRYLDLGGGLGIPYRDETPPHPTYYGQALVKELKGLPYTLILEPGRVIVGNAGILVTRVLYTKDTGEKRFVIVDAGMNDLARPSLYGSYHEIVPVRREERETVVVDVVGPICESGDFLARERPLPEVAPGDLLAVMSAGAYGFVMASNYNSRPRPAEVLVKGDQFYLVRERESYDDLIRGEIIPWEDGHA</sequence>
<dbReference type="Proteomes" id="UP000502179">
    <property type="component" value="Chromosome"/>
</dbReference>
<protein>
    <recommendedName>
        <fullName evidence="11 12">Diaminopimelate decarboxylase</fullName>
        <shortName evidence="12">DAP decarboxylase</shortName>
        <shortName evidence="12">DAPDC</shortName>
        <ecNumber evidence="10 12">4.1.1.20</ecNumber>
    </recommendedName>
</protein>
<evidence type="ECO:0000256" key="7">
    <source>
        <dbReference type="ARBA" id="ARBA00050464"/>
    </source>
</evidence>
<evidence type="ECO:0000256" key="8">
    <source>
        <dbReference type="ARBA" id="ARBA00060643"/>
    </source>
</evidence>
<comment type="similarity">
    <text evidence="9 12">Belongs to the Orn/Lys/Arg decarboxylase class-II family. LysA subfamily.</text>
</comment>
<dbReference type="SUPFAM" id="SSF50621">
    <property type="entry name" value="Alanine racemase C-terminal domain-like"/>
    <property type="match status" value="1"/>
</dbReference>
<dbReference type="SUPFAM" id="SSF51419">
    <property type="entry name" value="PLP-binding barrel"/>
    <property type="match status" value="1"/>
</dbReference>
<dbReference type="KEGG" id="tav:G4V39_05005"/>
<proteinExistence type="inferred from homology"/>
<accession>A0A6G7PW44</accession>
<keyword evidence="3 12" id="KW-0210">Decarboxylase</keyword>
<dbReference type="EMBL" id="CP048877">
    <property type="protein sequence ID" value="QIJ71668.1"/>
    <property type="molecule type" value="Genomic_DNA"/>
</dbReference>
<feature type="binding site" evidence="12">
    <location>
        <position position="343"/>
    </location>
    <ligand>
        <name>substrate</name>
    </ligand>
</feature>
<keyword evidence="2 12" id="KW-0028">Amino-acid biosynthesis</keyword>
<dbReference type="GO" id="GO:0008836">
    <property type="term" value="F:diaminopimelate decarboxylase activity"/>
    <property type="evidence" value="ECO:0007669"/>
    <property type="project" value="UniProtKB-UniRule"/>
</dbReference>
<dbReference type="FunFam" id="2.40.37.10:FF:000003">
    <property type="entry name" value="Diaminopimelate decarboxylase"/>
    <property type="match status" value="1"/>
</dbReference>
<dbReference type="AlphaFoldDB" id="A0A6G7PW44"/>
<feature type="binding site" evidence="12">
    <location>
        <position position="316"/>
    </location>
    <ligand>
        <name>substrate</name>
    </ligand>
</feature>
<dbReference type="Pfam" id="PF02784">
    <property type="entry name" value="Orn_Arg_deC_N"/>
    <property type="match status" value="1"/>
</dbReference>
<dbReference type="FunFam" id="3.20.20.10:FF:000003">
    <property type="entry name" value="Diaminopimelate decarboxylase"/>
    <property type="match status" value="1"/>
</dbReference>
<dbReference type="InterPro" id="IPR002986">
    <property type="entry name" value="DAP_deCOOHase_LysA"/>
</dbReference>
<keyword evidence="18" id="KW-1185">Reference proteome</keyword>
<evidence type="ECO:0000256" key="14">
    <source>
        <dbReference type="RuleBase" id="RU003738"/>
    </source>
</evidence>
<dbReference type="Gene3D" id="2.40.37.10">
    <property type="entry name" value="Lyase, Ornithine Decarboxylase, Chain A, domain 1"/>
    <property type="match status" value="1"/>
</dbReference>
<dbReference type="NCBIfam" id="TIGR01048">
    <property type="entry name" value="lysA"/>
    <property type="match status" value="1"/>
</dbReference>
<evidence type="ECO:0000313" key="18">
    <source>
        <dbReference type="Proteomes" id="UP000502179"/>
    </source>
</evidence>
<evidence type="ECO:0000256" key="4">
    <source>
        <dbReference type="ARBA" id="ARBA00022898"/>
    </source>
</evidence>
<keyword evidence="6 12" id="KW-0456">Lyase</keyword>
<comment type="pathway">
    <text evidence="8 12 14">Amino-acid biosynthesis; L-lysine biosynthesis via DAP pathway; L-lysine from DL-2,6-diaminopimelate: step 1/1.</text>
</comment>
<comment type="catalytic activity">
    <reaction evidence="7 12 14">
        <text>meso-2,6-diaminopimelate + H(+) = L-lysine + CO2</text>
        <dbReference type="Rhea" id="RHEA:15101"/>
        <dbReference type="ChEBI" id="CHEBI:15378"/>
        <dbReference type="ChEBI" id="CHEBI:16526"/>
        <dbReference type="ChEBI" id="CHEBI:32551"/>
        <dbReference type="ChEBI" id="CHEBI:57791"/>
        <dbReference type="EC" id="4.1.1.20"/>
    </reaction>
</comment>
<dbReference type="InterPro" id="IPR029066">
    <property type="entry name" value="PLP-binding_barrel"/>
</dbReference>
<dbReference type="EC" id="4.1.1.20" evidence="10 12"/>
<dbReference type="InterPro" id="IPR022643">
    <property type="entry name" value="De-COase2_C"/>
</dbReference>
<dbReference type="CDD" id="cd06828">
    <property type="entry name" value="PLPDE_III_DapDC"/>
    <property type="match status" value="1"/>
</dbReference>
<evidence type="ECO:0000256" key="9">
    <source>
        <dbReference type="ARBA" id="ARBA00060983"/>
    </source>
</evidence>
<feature type="domain" description="Orn/DAP/Arg decarboxylase 2 C-terminal" evidence="15">
    <location>
        <begin position="30"/>
        <end position="369"/>
    </location>
</feature>
<dbReference type="InterPro" id="IPR000183">
    <property type="entry name" value="Orn/DAP/Arg_de-COase"/>
</dbReference>
<dbReference type="GO" id="GO:0009089">
    <property type="term" value="P:lysine biosynthetic process via diaminopimelate"/>
    <property type="evidence" value="ECO:0007669"/>
    <property type="project" value="UniProtKB-UniRule"/>
</dbReference>
<dbReference type="PANTHER" id="PTHR43727">
    <property type="entry name" value="DIAMINOPIMELATE DECARBOXYLASE"/>
    <property type="match status" value="1"/>
</dbReference>
<dbReference type="GO" id="GO:0030170">
    <property type="term" value="F:pyridoxal phosphate binding"/>
    <property type="evidence" value="ECO:0007669"/>
    <property type="project" value="UniProtKB-UniRule"/>
</dbReference>
<dbReference type="UniPathway" id="UPA00034">
    <property type="reaction ID" value="UER00027"/>
</dbReference>
<feature type="binding site" evidence="12">
    <location>
        <position position="312"/>
    </location>
    <ligand>
        <name>substrate</name>
    </ligand>
</feature>
<name>A0A6G7PW44_9BACT</name>
<evidence type="ECO:0000256" key="1">
    <source>
        <dbReference type="ARBA" id="ARBA00001933"/>
    </source>
</evidence>
<evidence type="ECO:0000256" key="2">
    <source>
        <dbReference type="ARBA" id="ARBA00022605"/>
    </source>
</evidence>
<evidence type="ECO:0000313" key="17">
    <source>
        <dbReference type="EMBL" id="QIJ71668.1"/>
    </source>
</evidence>
<feature type="active site" description="Proton donor" evidence="13">
    <location>
        <position position="342"/>
    </location>
</feature>
<evidence type="ECO:0000256" key="12">
    <source>
        <dbReference type="HAMAP-Rule" id="MF_02120"/>
    </source>
</evidence>
<reference evidence="17 18" key="1">
    <citation type="submission" date="2020-02" db="EMBL/GenBank/DDBJ databases">
        <title>Genome analysis of Thermosulfuriphilus ammonigenes ST65T, an anaerobic thermophilic chemolithoautotrophic bacterium isolated from a deep-sea hydrothermal vent.</title>
        <authorList>
            <person name="Slobodkina G."/>
            <person name="Allioux M."/>
            <person name="Merkel A."/>
            <person name="Alain K."/>
            <person name="Jebbar M."/>
            <person name="Slobodkin A."/>
        </authorList>
    </citation>
    <scope>NUCLEOTIDE SEQUENCE [LARGE SCALE GENOMIC DNA]</scope>
    <source>
        <strain evidence="17 18">ST65</strain>
    </source>
</reference>